<feature type="domain" description="Thioesterase" evidence="3">
    <location>
        <begin position="57"/>
        <end position="131"/>
    </location>
</feature>
<dbReference type="Pfam" id="PF03061">
    <property type="entry name" value="4HBT"/>
    <property type="match status" value="1"/>
</dbReference>
<accession>D7CMR5</accession>
<dbReference type="NCBIfam" id="TIGR00369">
    <property type="entry name" value="unchar_dom_1"/>
    <property type="match status" value="1"/>
</dbReference>
<dbReference type="PANTHER" id="PTHR21660:SF1">
    <property type="entry name" value="ACYL-COENZYME A THIOESTERASE 13"/>
    <property type="match status" value="1"/>
</dbReference>
<reference evidence="4 5" key="2">
    <citation type="journal article" date="2010" name="Stand. Genomic Sci.">
        <title>Complete genome sequence of Syntrophothermus lipocalidus type strain (TGB-C1).</title>
        <authorList>
            <person name="Djao O.D."/>
            <person name="Zhang X."/>
            <person name="Lucas S."/>
            <person name="Lapidus A."/>
            <person name="Del Rio T.G."/>
            <person name="Nolan M."/>
            <person name="Tice H."/>
            <person name="Cheng J.F."/>
            <person name="Han C."/>
            <person name="Tapia R."/>
            <person name="Goodwin L."/>
            <person name="Pitluck S."/>
            <person name="Liolios K."/>
            <person name="Ivanova N."/>
            <person name="Mavromatis K."/>
            <person name="Mikhailova N."/>
            <person name="Ovchinnikova G."/>
            <person name="Pati A."/>
            <person name="Brambilla E."/>
            <person name="Chen A."/>
            <person name="Palaniappan K."/>
            <person name="Land M."/>
            <person name="Hauser L."/>
            <person name="Chang Y.J."/>
            <person name="Jeffries C.D."/>
            <person name="Rohde M."/>
            <person name="Sikorski J."/>
            <person name="Spring S."/>
            <person name="Goker M."/>
            <person name="Detter J.C."/>
            <person name="Woyke T."/>
            <person name="Bristow J."/>
            <person name="Eisen J.A."/>
            <person name="Markowitz V."/>
            <person name="Hugenholtz P."/>
            <person name="Kyrpides N.C."/>
            <person name="Klenk H.P."/>
        </authorList>
    </citation>
    <scope>NUCLEOTIDE SEQUENCE [LARGE SCALE GENOMIC DNA]</scope>
    <source>
        <strain evidence="5">DSM 12680 / TGB-C1</strain>
    </source>
</reference>
<dbReference type="GO" id="GO:0047617">
    <property type="term" value="F:fatty acyl-CoA hydrolase activity"/>
    <property type="evidence" value="ECO:0007669"/>
    <property type="project" value="InterPro"/>
</dbReference>
<keyword evidence="2" id="KW-0378">Hydrolase</keyword>
<dbReference type="PANTHER" id="PTHR21660">
    <property type="entry name" value="THIOESTERASE SUPERFAMILY MEMBER-RELATED"/>
    <property type="match status" value="1"/>
</dbReference>
<reference evidence="5" key="1">
    <citation type="journal article" date="2010" name="Stand. Genomic Sci.">
        <title>Complete genome sequence of Syntrophothermus lipocalidus type strain (TGB-C1T).</title>
        <authorList>
            <consortium name="US DOE Joint Genome Institute (JGI-PGF)"/>
            <person name="Djao O."/>
            <person name="Zhang X."/>
            <person name="Lucas S."/>
            <person name="Lapidus A."/>
            <person name="Glavina Del Rio T."/>
            <person name="Nolan M."/>
            <person name="Tice H."/>
            <person name="Cheng J."/>
            <person name="Han C."/>
            <person name="Tapia R."/>
            <person name="Goodwin L."/>
            <person name="Pitluck S."/>
            <person name="Liolios K."/>
            <person name="Ivanova N."/>
            <person name="Mavromatis K."/>
            <person name="Mikhailova N."/>
            <person name="Ovchinnikova G."/>
            <person name="Pati A."/>
            <person name="Brambilla E."/>
            <person name="Chen A."/>
            <person name="Palaniappan K."/>
            <person name="Land M."/>
            <person name="Hauser L."/>
            <person name="Chang Y."/>
            <person name="Jeffries C."/>
            <person name="Rohde M."/>
            <person name="Sikorski J."/>
            <person name="Spring S."/>
            <person name="Goker M."/>
            <person name="Detter J."/>
            <person name="Woyke T."/>
            <person name="Bristow J."/>
            <person name="Eisen J."/>
            <person name="Markowitz V."/>
            <person name="Hugenholtz P."/>
            <person name="Kyrpides N."/>
            <person name="Klenk H."/>
        </authorList>
    </citation>
    <scope>NUCLEOTIDE SEQUENCE [LARGE SCALE GENOMIC DNA]</scope>
    <source>
        <strain evidence="5">DSM 12680 / TGB-C1</strain>
    </source>
</reference>
<comment type="similarity">
    <text evidence="1">Belongs to the thioesterase PaaI family.</text>
</comment>
<sequence length="150" mass="15913">MIEPKNMGIDELLFHHIIEANEQTPYYRLVGIRTQALAPGSAELVVEIDERHTNPLGRVHGGLIASLADAAMGNAIRSLGVRGVTIDCSISFLSAPPAGALLVGKGRVVKTGRNVIFAEASVYVGEDVVACAQGSFFRTGVAELQKNLSE</sequence>
<dbReference type="SUPFAM" id="SSF54637">
    <property type="entry name" value="Thioesterase/thiol ester dehydrase-isomerase"/>
    <property type="match status" value="1"/>
</dbReference>
<protein>
    <submittedName>
        <fullName evidence="4">Thioesterase superfamily protein</fullName>
    </submittedName>
</protein>
<dbReference type="RefSeq" id="WP_013175402.1">
    <property type="nucleotide sequence ID" value="NC_014220.1"/>
</dbReference>
<dbReference type="Proteomes" id="UP000000378">
    <property type="component" value="Chromosome"/>
</dbReference>
<evidence type="ECO:0000256" key="2">
    <source>
        <dbReference type="ARBA" id="ARBA00022801"/>
    </source>
</evidence>
<dbReference type="CDD" id="cd03443">
    <property type="entry name" value="PaaI_thioesterase"/>
    <property type="match status" value="1"/>
</dbReference>
<dbReference type="eggNOG" id="COG2050">
    <property type="taxonomic scope" value="Bacteria"/>
</dbReference>
<dbReference type="EMBL" id="CP002048">
    <property type="protein sequence ID" value="ADI02000.1"/>
    <property type="molecule type" value="Genomic_DNA"/>
</dbReference>
<dbReference type="Gene3D" id="3.10.129.10">
    <property type="entry name" value="Hotdog Thioesterase"/>
    <property type="match status" value="1"/>
</dbReference>
<dbReference type="AlphaFoldDB" id="D7CMR5"/>
<name>D7CMR5_SYNLT</name>
<dbReference type="InterPro" id="IPR006683">
    <property type="entry name" value="Thioestr_dom"/>
</dbReference>
<keyword evidence="5" id="KW-1185">Reference proteome</keyword>
<evidence type="ECO:0000259" key="3">
    <source>
        <dbReference type="Pfam" id="PF03061"/>
    </source>
</evidence>
<organism evidence="4 5">
    <name type="scientific">Syntrophothermus lipocalidus (strain DSM 12680 / TGB-C1)</name>
    <dbReference type="NCBI Taxonomy" id="643648"/>
    <lineage>
        <taxon>Bacteria</taxon>
        <taxon>Bacillati</taxon>
        <taxon>Bacillota</taxon>
        <taxon>Clostridia</taxon>
        <taxon>Eubacteriales</taxon>
        <taxon>Syntrophomonadaceae</taxon>
        <taxon>Syntrophothermus</taxon>
    </lineage>
</organism>
<gene>
    <name evidence="4" type="ordered locus">Slip_1227</name>
</gene>
<evidence type="ECO:0000256" key="1">
    <source>
        <dbReference type="ARBA" id="ARBA00008324"/>
    </source>
</evidence>
<dbReference type="STRING" id="643648.Slip_1227"/>
<proteinExistence type="inferred from homology"/>
<dbReference type="InterPro" id="IPR029069">
    <property type="entry name" value="HotDog_dom_sf"/>
</dbReference>
<dbReference type="HOGENOM" id="CLU_089876_3_3_9"/>
<evidence type="ECO:0000313" key="4">
    <source>
        <dbReference type="EMBL" id="ADI02000.1"/>
    </source>
</evidence>
<dbReference type="InterPro" id="IPR003736">
    <property type="entry name" value="PAAI_dom"/>
</dbReference>
<dbReference type="InterPro" id="IPR039298">
    <property type="entry name" value="ACOT13"/>
</dbReference>
<evidence type="ECO:0000313" key="5">
    <source>
        <dbReference type="Proteomes" id="UP000000378"/>
    </source>
</evidence>
<dbReference type="KEGG" id="slp:Slip_1227"/>